<evidence type="ECO:0000313" key="2">
    <source>
        <dbReference type="EMBL" id="KQB84410.1"/>
    </source>
</evidence>
<dbReference type="AlphaFoldDB" id="A0A0N8VZN7"/>
<comment type="caution">
    <text evidence="2">The sequence shown here is derived from an EMBL/GenBank/DDBJ whole genome shotgun (WGS) entry which is preliminary data.</text>
</comment>
<gene>
    <name evidence="2" type="ORF">Cocul_01211</name>
</gene>
<reference evidence="2 3" key="1">
    <citation type="submission" date="2015-10" db="EMBL/GenBank/DDBJ databases">
        <title>Corynebacteirum lowii and Corynebacterium oculi species nova, derived from human clinical disease and and emended description of Corynebacterium mastiditis.</title>
        <authorList>
            <person name="Bernard K."/>
            <person name="Pacheco A.L."/>
            <person name="Mcdougall C."/>
            <person name="Burtx T."/>
            <person name="Weibe D."/>
            <person name="Tyler S."/>
            <person name="Olson A.B."/>
            <person name="Cnockaert M."/>
            <person name="Eguchi H."/>
            <person name="Kuwahara T."/>
            <person name="Nakayama-Imaohji H."/>
            <person name="Boudewijins M."/>
            <person name="Van Hoecke F."/>
            <person name="Bernier A.-M."/>
            <person name="Vandamme P."/>
        </authorList>
    </citation>
    <scope>NUCLEOTIDE SEQUENCE [LARGE SCALE GENOMIC DNA]</scope>
    <source>
        <strain evidence="2 3">NML 130210</strain>
    </source>
</reference>
<dbReference type="STRING" id="1544416.Cocul_01211"/>
<sequence>MSVDDRSVPPALKVAYGLCLVAAVLMLLAALLALGDLPRATSATIRVNLGIVGGVNLLAALTVAAMAPRLRTPGQTGRRARRWLAMSSAASIAVSVLGLVTQTVGVAILGHVIVLAFALLTVYRPAVTAFVRGER</sequence>
<keyword evidence="1" id="KW-0812">Transmembrane</keyword>
<dbReference type="EMBL" id="LKST01000002">
    <property type="protein sequence ID" value="KQB84410.1"/>
    <property type="molecule type" value="Genomic_DNA"/>
</dbReference>
<keyword evidence="3" id="KW-1185">Reference proteome</keyword>
<keyword evidence="1" id="KW-1133">Transmembrane helix</keyword>
<keyword evidence="1" id="KW-0472">Membrane</keyword>
<dbReference type="Proteomes" id="UP000050517">
    <property type="component" value="Unassembled WGS sequence"/>
</dbReference>
<dbReference type="PATRIC" id="fig|1544416.3.peg.1216"/>
<feature type="transmembrane region" description="Helical" evidence="1">
    <location>
        <begin position="106"/>
        <end position="126"/>
    </location>
</feature>
<protein>
    <submittedName>
        <fullName evidence="2">Uncharacterized protein</fullName>
    </submittedName>
</protein>
<feature type="transmembrane region" description="Helical" evidence="1">
    <location>
        <begin position="47"/>
        <end position="70"/>
    </location>
</feature>
<evidence type="ECO:0000256" key="1">
    <source>
        <dbReference type="SAM" id="Phobius"/>
    </source>
</evidence>
<accession>A0A0N8VZN7</accession>
<dbReference type="RefSeq" id="WP_055122344.1">
    <property type="nucleotide sequence ID" value="NZ_LKST01000002.1"/>
</dbReference>
<feature type="transmembrane region" description="Helical" evidence="1">
    <location>
        <begin position="82"/>
        <end position="100"/>
    </location>
</feature>
<organism evidence="2 3">
    <name type="scientific">Corynebacterium oculi</name>
    <dbReference type="NCBI Taxonomy" id="1544416"/>
    <lineage>
        <taxon>Bacteria</taxon>
        <taxon>Bacillati</taxon>
        <taxon>Actinomycetota</taxon>
        <taxon>Actinomycetes</taxon>
        <taxon>Mycobacteriales</taxon>
        <taxon>Corynebacteriaceae</taxon>
        <taxon>Corynebacterium</taxon>
    </lineage>
</organism>
<feature type="transmembrane region" description="Helical" evidence="1">
    <location>
        <begin position="12"/>
        <end position="35"/>
    </location>
</feature>
<proteinExistence type="predicted"/>
<name>A0A0N8VZN7_9CORY</name>
<evidence type="ECO:0000313" key="3">
    <source>
        <dbReference type="Proteomes" id="UP000050517"/>
    </source>
</evidence>